<organism evidence="1 3">
    <name type="scientific">Didymodactylos carnosus</name>
    <dbReference type="NCBI Taxonomy" id="1234261"/>
    <lineage>
        <taxon>Eukaryota</taxon>
        <taxon>Metazoa</taxon>
        <taxon>Spiralia</taxon>
        <taxon>Gnathifera</taxon>
        <taxon>Rotifera</taxon>
        <taxon>Eurotatoria</taxon>
        <taxon>Bdelloidea</taxon>
        <taxon>Philodinida</taxon>
        <taxon>Philodinidae</taxon>
        <taxon>Didymodactylos</taxon>
    </lineage>
</organism>
<evidence type="ECO:0000313" key="3">
    <source>
        <dbReference type="Proteomes" id="UP000663829"/>
    </source>
</evidence>
<name>A0A814F2C6_9BILA</name>
<evidence type="ECO:0000313" key="1">
    <source>
        <dbReference type="EMBL" id="CAF0975706.1"/>
    </source>
</evidence>
<dbReference type="EMBL" id="CAJNOQ010002736">
    <property type="protein sequence ID" value="CAF0975706.1"/>
    <property type="molecule type" value="Genomic_DNA"/>
</dbReference>
<gene>
    <name evidence="1" type="ORF">GPM918_LOCUS12478</name>
    <name evidence="2" type="ORF">SRO942_LOCUS12478</name>
</gene>
<sequence length="405" mass="47130">MSTIIVDLEKPKLSELIATLESAPKLEKLPNEIQSNSVYRLSYNTNTKGDKNNAVLRPHGNIKSPEITSTFRRTLPSTLLRIKEAVQNDTGTKVYKSMVSLSESGDNLPRNVDQLNCHRKQFLKKQRPTNDEIFNTILLSYEITDYIRICAFPNVTIVLIHQDAENSFQFLLDTATDYIPLYYDTTFKIGQFYLSILSYVHTAFEEKPVIPLAMLIHEYKDYEAHIQLTETLKKLTKVSSKCVMCDHELAFKNAFSHTFKKLQHVRCHNHYIEDVKKWLKADFKKIYDPEKRGVSNANENESPAQPLSEYEKMQRARNEYMDRHLNSLNQILSCDTKEQFLLAYEQVKSTWSNSFRTYFQRNHLIHVDELGKWHARTFGLWDEMNCSPPTANPAESMNATVKKWL</sequence>
<dbReference type="AlphaFoldDB" id="A0A814F2C6"/>
<dbReference type="Proteomes" id="UP000681722">
    <property type="component" value="Unassembled WGS sequence"/>
</dbReference>
<dbReference type="Proteomes" id="UP000663829">
    <property type="component" value="Unassembled WGS sequence"/>
</dbReference>
<dbReference type="OrthoDB" id="10067830at2759"/>
<dbReference type="EMBL" id="CAJOBC010002736">
    <property type="protein sequence ID" value="CAF3748558.1"/>
    <property type="molecule type" value="Genomic_DNA"/>
</dbReference>
<protein>
    <recommendedName>
        <fullName evidence="4">MULE transposase domain-containing protein</fullName>
    </recommendedName>
</protein>
<accession>A0A814F2C6</accession>
<comment type="caution">
    <text evidence="1">The sequence shown here is derived from an EMBL/GenBank/DDBJ whole genome shotgun (WGS) entry which is preliminary data.</text>
</comment>
<evidence type="ECO:0000313" key="2">
    <source>
        <dbReference type="EMBL" id="CAF3748558.1"/>
    </source>
</evidence>
<keyword evidence="3" id="KW-1185">Reference proteome</keyword>
<proteinExistence type="predicted"/>
<reference evidence="1" key="1">
    <citation type="submission" date="2021-02" db="EMBL/GenBank/DDBJ databases">
        <authorList>
            <person name="Nowell W R."/>
        </authorList>
    </citation>
    <scope>NUCLEOTIDE SEQUENCE</scope>
</reference>
<evidence type="ECO:0008006" key="4">
    <source>
        <dbReference type="Google" id="ProtNLM"/>
    </source>
</evidence>